<accession>D3F0V2</accession>
<reference evidence="3" key="2">
    <citation type="submission" date="2010-01" db="EMBL/GenBank/DDBJ databases">
        <title>The complete genome of Conexibacter woesei DSM 14684.</title>
        <authorList>
            <consortium name="US DOE Joint Genome Institute (JGI-PGF)"/>
            <person name="Lucas S."/>
            <person name="Copeland A."/>
            <person name="Lapidus A."/>
            <person name="Glavina del Rio T."/>
            <person name="Dalin E."/>
            <person name="Tice H."/>
            <person name="Bruce D."/>
            <person name="Goodwin L."/>
            <person name="Pitluck S."/>
            <person name="Kyrpides N."/>
            <person name="Mavromatis K."/>
            <person name="Ivanova N."/>
            <person name="Mikhailova N."/>
            <person name="Chertkov O."/>
            <person name="Brettin T."/>
            <person name="Detter J.C."/>
            <person name="Han C."/>
            <person name="Larimer F."/>
            <person name="Land M."/>
            <person name="Hauser L."/>
            <person name="Markowitz V."/>
            <person name="Cheng J.-F."/>
            <person name="Hugenholtz P."/>
            <person name="Woyke T."/>
            <person name="Wu D."/>
            <person name="Pukall R."/>
            <person name="Steenblock K."/>
            <person name="Schneider S."/>
            <person name="Klenk H.-P."/>
            <person name="Eisen J.A."/>
        </authorList>
    </citation>
    <scope>NUCLEOTIDE SEQUENCE [LARGE SCALE GENOMIC DNA]</scope>
    <source>
        <strain evidence="3">DSM 14684 / CIP 108061 / JCM 11494 / NBRC 100937 / ID131577</strain>
    </source>
</reference>
<evidence type="ECO:0000259" key="1">
    <source>
        <dbReference type="Pfam" id="PF22649"/>
    </source>
</evidence>
<dbReference type="SUPFAM" id="SSF51569">
    <property type="entry name" value="Aldolase"/>
    <property type="match status" value="1"/>
</dbReference>
<dbReference type="InterPro" id="IPR054574">
    <property type="entry name" value="Cgl0159_dom"/>
</dbReference>
<dbReference type="Pfam" id="PF22649">
    <property type="entry name" value="Cgl0159"/>
    <property type="match status" value="1"/>
</dbReference>
<organism evidence="2 3">
    <name type="scientific">Conexibacter woesei (strain DSM 14684 / CCUG 47730 / CIP 108061 / JCM 11494 / NBRC 100937 / ID131577)</name>
    <dbReference type="NCBI Taxonomy" id="469383"/>
    <lineage>
        <taxon>Bacteria</taxon>
        <taxon>Bacillati</taxon>
        <taxon>Actinomycetota</taxon>
        <taxon>Thermoleophilia</taxon>
        <taxon>Solirubrobacterales</taxon>
        <taxon>Conexibacteraceae</taxon>
        <taxon>Conexibacter</taxon>
    </lineage>
</organism>
<proteinExistence type="predicted"/>
<evidence type="ECO:0000313" key="2">
    <source>
        <dbReference type="EMBL" id="ADB54036.1"/>
    </source>
</evidence>
<reference evidence="2 3" key="1">
    <citation type="journal article" date="2010" name="Stand. Genomic Sci.">
        <title>Complete genome sequence of Conexibacter woesei type strain (ID131577).</title>
        <authorList>
            <person name="Pukall R."/>
            <person name="Lapidus A."/>
            <person name="Glavina Del Rio T."/>
            <person name="Copeland A."/>
            <person name="Tice H."/>
            <person name="Cheng J.-F."/>
            <person name="Lucas S."/>
            <person name="Chen F."/>
            <person name="Nolan M."/>
            <person name="Bruce D."/>
            <person name="Goodwin L."/>
            <person name="Pitluck S."/>
            <person name="Mavromatis K."/>
            <person name="Ivanova N."/>
            <person name="Ovchinnikova G."/>
            <person name="Pati A."/>
            <person name="Chen A."/>
            <person name="Palaniappan K."/>
            <person name="Land M."/>
            <person name="Hauser L."/>
            <person name="Chang Y.-J."/>
            <person name="Jeffries C.D."/>
            <person name="Chain P."/>
            <person name="Meincke L."/>
            <person name="Sims D."/>
            <person name="Brettin T."/>
            <person name="Detter J.C."/>
            <person name="Rohde M."/>
            <person name="Goeker M."/>
            <person name="Bristow J."/>
            <person name="Eisen J.A."/>
            <person name="Markowitz V."/>
            <person name="Kyrpides N.C."/>
            <person name="Klenk H.-P."/>
            <person name="Hugenholtz P."/>
        </authorList>
    </citation>
    <scope>NUCLEOTIDE SEQUENCE [LARGE SCALE GENOMIC DNA]</scope>
    <source>
        <strain evidence="3">DSM 14684 / CIP 108061 / JCM 11494 / NBRC 100937 / ID131577</strain>
    </source>
</reference>
<sequence length="304" mass="31746">MPAPSTAPLLDAPVAIDDLTTARLLHPGAIKAATARRVRPQRIVPESGRLLIVAADHPARGALGAGARGAAMADRRELLRRLQAVLADPRVDGVLGTPDVLEDLLLMGAADGKLLVGSMNRGGLQRAAFEIDDRYTAFTPASLEALGCEAGKLLLRIDMLDPATADALENCADAVTGLAERDLIAMVEPFMSRRVDGHVANELTAEAMVKAISISAGLGATSSHTWLKVPWVEGIERAVAATTLPCLLLGGEVSDDPARTYGRWAAAFEQPNVRGLVLGRSLLFPHDDDVPAALDAAAAIVAGA</sequence>
<feature type="domain" description="Cgl0159-like" evidence="1">
    <location>
        <begin position="48"/>
        <end position="298"/>
    </location>
</feature>
<dbReference type="RefSeq" id="WP_012937087.1">
    <property type="nucleotide sequence ID" value="NC_013739.1"/>
</dbReference>
<gene>
    <name evidence="2" type="ordered locus">Cwoe_5632</name>
</gene>
<dbReference type="Proteomes" id="UP000008229">
    <property type="component" value="Chromosome"/>
</dbReference>
<keyword evidence="3" id="KW-1185">Reference proteome</keyword>
<dbReference type="eggNOG" id="COG1830">
    <property type="taxonomic scope" value="Bacteria"/>
</dbReference>
<dbReference type="AlphaFoldDB" id="D3F0V2"/>
<evidence type="ECO:0000313" key="3">
    <source>
        <dbReference type="Proteomes" id="UP000008229"/>
    </source>
</evidence>
<dbReference type="InterPro" id="IPR013785">
    <property type="entry name" value="Aldolase_TIM"/>
</dbReference>
<dbReference type="EMBL" id="CP001854">
    <property type="protein sequence ID" value="ADB54036.1"/>
    <property type="molecule type" value="Genomic_DNA"/>
</dbReference>
<protein>
    <recommendedName>
        <fullName evidence="1">Cgl0159-like domain-containing protein</fullName>
    </recommendedName>
</protein>
<name>D3F0V2_CONWI</name>
<dbReference type="Gene3D" id="3.20.20.70">
    <property type="entry name" value="Aldolase class I"/>
    <property type="match status" value="1"/>
</dbReference>
<dbReference type="KEGG" id="cwo:Cwoe_5632"/>
<dbReference type="HOGENOM" id="CLU_056329_0_0_11"/>
<dbReference type="STRING" id="469383.Cwoe_5632"/>